<name>C9ZA22_STRSW</name>
<dbReference type="AlphaFoldDB" id="C9ZA22"/>
<dbReference type="EMBL" id="FN554889">
    <property type="protein sequence ID" value="CBG68617.1"/>
    <property type="molecule type" value="Genomic_DNA"/>
</dbReference>
<dbReference type="HOGENOM" id="CLU_2503386_0_0_11"/>
<gene>
    <name evidence="1" type="ordered locus">SCAB_14701</name>
</gene>
<proteinExistence type="predicted"/>
<reference evidence="1 2" key="1">
    <citation type="journal article" date="2010" name="Mol. Plant Microbe Interact.">
        <title>Streptomyces scabies 87-22 contains a coronafacic acid-like biosynthetic cluster that contributes to plant-microbe interactions.</title>
        <authorList>
            <person name="Bignell D.R."/>
            <person name="Seipke R.F."/>
            <person name="Huguet-Tapia J.C."/>
            <person name="Chambers A.H."/>
            <person name="Parry R.J."/>
            <person name="Loria R."/>
        </authorList>
    </citation>
    <scope>NUCLEOTIDE SEQUENCE [LARGE SCALE GENOMIC DNA]</scope>
    <source>
        <strain evidence="1 2">87.22</strain>
    </source>
</reference>
<protein>
    <submittedName>
        <fullName evidence="1">Uncharacterized protein</fullName>
    </submittedName>
</protein>
<keyword evidence="2" id="KW-1185">Reference proteome</keyword>
<dbReference type="STRING" id="680198.SCAB_14701"/>
<accession>C9ZA22</accession>
<dbReference type="eggNOG" id="COG0675">
    <property type="taxonomic scope" value="Bacteria"/>
</dbReference>
<organism evidence="1 2">
    <name type="scientific">Streptomyces scabiei (strain 87.22)</name>
    <dbReference type="NCBI Taxonomy" id="680198"/>
    <lineage>
        <taxon>Bacteria</taxon>
        <taxon>Bacillati</taxon>
        <taxon>Actinomycetota</taxon>
        <taxon>Actinomycetes</taxon>
        <taxon>Kitasatosporales</taxon>
        <taxon>Streptomycetaceae</taxon>
        <taxon>Streptomyces</taxon>
    </lineage>
</organism>
<evidence type="ECO:0000313" key="2">
    <source>
        <dbReference type="Proteomes" id="UP000001444"/>
    </source>
</evidence>
<dbReference type="Proteomes" id="UP000001444">
    <property type="component" value="Chromosome"/>
</dbReference>
<sequence>TCGGVSYGCVRWVIVKLVVQVRLLPTPEQATALEATLRACNEAATWVGNIAFEKDVKRNFALREHTYGEIKARWGLGAQAAQHVVK</sequence>
<feature type="non-terminal residue" evidence="1">
    <location>
        <position position="1"/>
    </location>
</feature>
<evidence type="ECO:0000313" key="1">
    <source>
        <dbReference type="EMBL" id="CBG68617.1"/>
    </source>
</evidence>
<dbReference type="KEGG" id="scb:SCAB_14701"/>